<name>A0ABS8US30_DATST</name>
<comment type="caution">
    <text evidence="2">The sequence shown here is derived from an EMBL/GenBank/DDBJ whole genome shotgun (WGS) entry which is preliminary data.</text>
</comment>
<keyword evidence="3" id="KW-1185">Reference proteome</keyword>
<evidence type="ECO:0000256" key="1">
    <source>
        <dbReference type="SAM" id="SignalP"/>
    </source>
</evidence>
<feature type="signal peptide" evidence="1">
    <location>
        <begin position="1"/>
        <end position="23"/>
    </location>
</feature>
<gene>
    <name evidence="2" type="ORF">HAX54_019730</name>
</gene>
<sequence length="157" mass="17736">MFSTWTTAHAECAFILLNGLCNAQMNLAQGQQMETAVLAQGHSKAQHSANVPCYAKLGSRLLMRHARAAHSPSDGVLRVMEDTPREAPSSPPQWVSTQKIWHKARRKAPLFWCKDTCEAATLLPQQPMRRDTWIRRDEACAMKTLPAEQSTSWRTRH</sequence>
<organism evidence="2 3">
    <name type="scientific">Datura stramonium</name>
    <name type="common">Jimsonweed</name>
    <name type="synonym">Common thornapple</name>
    <dbReference type="NCBI Taxonomy" id="4076"/>
    <lineage>
        <taxon>Eukaryota</taxon>
        <taxon>Viridiplantae</taxon>
        <taxon>Streptophyta</taxon>
        <taxon>Embryophyta</taxon>
        <taxon>Tracheophyta</taxon>
        <taxon>Spermatophyta</taxon>
        <taxon>Magnoliopsida</taxon>
        <taxon>eudicotyledons</taxon>
        <taxon>Gunneridae</taxon>
        <taxon>Pentapetalae</taxon>
        <taxon>asterids</taxon>
        <taxon>lamiids</taxon>
        <taxon>Solanales</taxon>
        <taxon>Solanaceae</taxon>
        <taxon>Solanoideae</taxon>
        <taxon>Datureae</taxon>
        <taxon>Datura</taxon>
    </lineage>
</organism>
<dbReference type="Proteomes" id="UP000823775">
    <property type="component" value="Unassembled WGS sequence"/>
</dbReference>
<feature type="chain" id="PRO_5047449553" evidence="1">
    <location>
        <begin position="24"/>
        <end position="157"/>
    </location>
</feature>
<keyword evidence="1" id="KW-0732">Signal</keyword>
<evidence type="ECO:0000313" key="3">
    <source>
        <dbReference type="Proteomes" id="UP000823775"/>
    </source>
</evidence>
<evidence type="ECO:0000313" key="2">
    <source>
        <dbReference type="EMBL" id="MCD9560907.1"/>
    </source>
</evidence>
<accession>A0ABS8US30</accession>
<protein>
    <submittedName>
        <fullName evidence="2">Uncharacterized protein</fullName>
    </submittedName>
</protein>
<proteinExistence type="predicted"/>
<reference evidence="2 3" key="1">
    <citation type="journal article" date="2021" name="BMC Genomics">
        <title>Datura genome reveals duplications of psychoactive alkaloid biosynthetic genes and high mutation rate following tissue culture.</title>
        <authorList>
            <person name="Rajewski A."/>
            <person name="Carter-House D."/>
            <person name="Stajich J."/>
            <person name="Litt A."/>
        </authorList>
    </citation>
    <scope>NUCLEOTIDE SEQUENCE [LARGE SCALE GENOMIC DNA]</scope>
    <source>
        <strain evidence="2">AR-01</strain>
    </source>
</reference>
<dbReference type="EMBL" id="JACEIK010002395">
    <property type="protein sequence ID" value="MCD9560907.1"/>
    <property type="molecule type" value="Genomic_DNA"/>
</dbReference>